<dbReference type="GO" id="GO:0005737">
    <property type="term" value="C:cytoplasm"/>
    <property type="evidence" value="ECO:0007669"/>
    <property type="project" value="UniProtKB-SubCell"/>
</dbReference>
<dbReference type="SUPFAM" id="SSF56796">
    <property type="entry name" value="Dehydroquinate synthase-like"/>
    <property type="match status" value="1"/>
</dbReference>
<dbReference type="HAMAP" id="MF_00110">
    <property type="entry name" value="DHQ_synthase"/>
    <property type="match status" value="1"/>
</dbReference>
<feature type="domain" description="3-dehydroquinate synthase N-terminal" evidence="19">
    <location>
        <begin position="68"/>
        <end position="179"/>
    </location>
</feature>
<evidence type="ECO:0000256" key="17">
    <source>
        <dbReference type="ARBA" id="ARBA00023285"/>
    </source>
</evidence>
<dbReference type="EC" id="4.2.3.4" evidence="7 18"/>
<dbReference type="Proteomes" id="UP000316517">
    <property type="component" value="Unassembled WGS sequence"/>
</dbReference>
<accession>A0A523TH09</accession>
<keyword evidence="9 18" id="KW-0963">Cytoplasm</keyword>
<dbReference type="Pfam" id="PF24621">
    <property type="entry name" value="DHQS_C"/>
    <property type="match status" value="1"/>
</dbReference>
<dbReference type="InterPro" id="IPR016037">
    <property type="entry name" value="DHQ_synth_AroB"/>
</dbReference>
<evidence type="ECO:0000256" key="4">
    <source>
        <dbReference type="ARBA" id="ARBA00004496"/>
    </source>
</evidence>
<feature type="binding site" evidence="18">
    <location>
        <begin position="71"/>
        <end position="76"/>
    </location>
    <ligand>
        <name>NAD(+)</name>
        <dbReference type="ChEBI" id="CHEBI:57540"/>
    </ligand>
</feature>
<dbReference type="InterPro" id="IPR050071">
    <property type="entry name" value="Dehydroquinate_synthase"/>
</dbReference>
<evidence type="ECO:0000256" key="11">
    <source>
        <dbReference type="ARBA" id="ARBA00022723"/>
    </source>
</evidence>
<feature type="binding site" evidence="18">
    <location>
        <position position="151"/>
    </location>
    <ligand>
        <name>NAD(+)</name>
        <dbReference type="ChEBI" id="CHEBI:57540"/>
    </ligand>
</feature>
<keyword evidence="13 18" id="KW-0862">Zinc</keyword>
<dbReference type="GO" id="GO:0008652">
    <property type="term" value="P:amino acid biosynthetic process"/>
    <property type="evidence" value="ECO:0007669"/>
    <property type="project" value="UniProtKB-KW"/>
</dbReference>
<evidence type="ECO:0000313" key="21">
    <source>
        <dbReference type="EMBL" id="TET29575.1"/>
    </source>
</evidence>
<dbReference type="InterPro" id="IPR030960">
    <property type="entry name" value="DHQS/DOIS_N"/>
</dbReference>
<name>A0A523TH09_UNCAE</name>
<dbReference type="UniPathway" id="UPA00053">
    <property type="reaction ID" value="UER00085"/>
</dbReference>
<evidence type="ECO:0000256" key="12">
    <source>
        <dbReference type="ARBA" id="ARBA00022741"/>
    </source>
</evidence>
<comment type="catalytic activity">
    <reaction evidence="1 18">
        <text>7-phospho-2-dehydro-3-deoxy-D-arabino-heptonate = 3-dehydroquinate + phosphate</text>
        <dbReference type="Rhea" id="RHEA:21968"/>
        <dbReference type="ChEBI" id="CHEBI:32364"/>
        <dbReference type="ChEBI" id="CHEBI:43474"/>
        <dbReference type="ChEBI" id="CHEBI:58394"/>
        <dbReference type="EC" id="4.2.3.4"/>
    </reaction>
</comment>
<feature type="binding site" evidence="18">
    <location>
        <begin position="105"/>
        <end position="109"/>
    </location>
    <ligand>
        <name>NAD(+)</name>
        <dbReference type="ChEBI" id="CHEBI:57540"/>
    </ligand>
</feature>
<evidence type="ECO:0000256" key="3">
    <source>
        <dbReference type="ARBA" id="ARBA00001947"/>
    </source>
</evidence>
<dbReference type="GO" id="GO:0009423">
    <property type="term" value="P:chorismate biosynthetic process"/>
    <property type="evidence" value="ECO:0007669"/>
    <property type="project" value="UniProtKB-UniRule"/>
</dbReference>
<dbReference type="Gene3D" id="1.20.1090.10">
    <property type="entry name" value="Dehydroquinate synthase-like - alpha domain"/>
    <property type="match status" value="1"/>
</dbReference>
<dbReference type="InterPro" id="IPR030963">
    <property type="entry name" value="DHQ_synth_fam"/>
</dbReference>
<keyword evidence="14 18" id="KW-0520">NAD</keyword>
<evidence type="ECO:0000256" key="9">
    <source>
        <dbReference type="ARBA" id="ARBA00022490"/>
    </source>
</evidence>
<keyword evidence="12 18" id="KW-0547">Nucleotide-binding</keyword>
<comment type="caution">
    <text evidence="21">The sequence shown here is derived from an EMBL/GenBank/DDBJ whole genome shotgun (WGS) entry which is preliminary data.</text>
</comment>
<keyword evidence="17 18" id="KW-0170">Cobalt</keyword>
<evidence type="ECO:0000256" key="14">
    <source>
        <dbReference type="ARBA" id="ARBA00023027"/>
    </source>
</evidence>
<evidence type="ECO:0000259" key="20">
    <source>
        <dbReference type="Pfam" id="PF24621"/>
    </source>
</evidence>
<feature type="binding site" evidence="18">
    <location>
        <position position="265"/>
    </location>
    <ligand>
        <name>Zn(2+)</name>
        <dbReference type="ChEBI" id="CHEBI:29105"/>
    </ligand>
</feature>
<keyword evidence="10 18" id="KW-0028">Amino-acid biosynthesis</keyword>
<evidence type="ECO:0000259" key="19">
    <source>
        <dbReference type="Pfam" id="PF01761"/>
    </source>
</evidence>
<evidence type="ECO:0000256" key="5">
    <source>
        <dbReference type="ARBA" id="ARBA00004661"/>
    </source>
</evidence>
<dbReference type="Gene3D" id="3.40.50.1970">
    <property type="match status" value="1"/>
</dbReference>
<evidence type="ECO:0000256" key="10">
    <source>
        <dbReference type="ARBA" id="ARBA00022605"/>
    </source>
</evidence>
<dbReference type="AlphaFoldDB" id="A0A523TH09"/>
<evidence type="ECO:0000256" key="2">
    <source>
        <dbReference type="ARBA" id="ARBA00001911"/>
    </source>
</evidence>
<dbReference type="GO" id="GO:0003856">
    <property type="term" value="F:3-dehydroquinate synthase activity"/>
    <property type="evidence" value="ECO:0007669"/>
    <property type="project" value="UniProtKB-UniRule"/>
</dbReference>
<keyword evidence="11 18" id="KW-0479">Metal-binding</keyword>
<feature type="binding site" evidence="18">
    <location>
        <begin position="129"/>
        <end position="130"/>
    </location>
    <ligand>
        <name>NAD(+)</name>
        <dbReference type="ChEBI" id="CHEBI:57540"/>
    </ligand>
</feature>
<comment type="similarity">
    <text evidence="6 18">Belongs to the sugar phosphate cyclases superfamily. Dehydroquinate synthase family.</text>
</comment>
<evidence type="ECO:0000256" key="7">
    <source>
        <dbReference type="ARBA" id="ARBA00013031"/>
    </source>
</evidence>
<comment type="caution">
    <text evidence="18">Lacks conserved residue(s) required for the propagation of feature annotation.</text>
</comment>
<evidence type="ECO:0000256" key="15">
    <source>
        <dbReference type="ARBA" id="ARBA00023141"/>
    </source>
</evidence>
<comment type="subcellular location">
    <subcellularLocation>
        <location evidence="4 18">Cytoplasm</location>
    </subcellularLocation>
</comment>
<comment type="function">
    <text evidence="18">Catalyzes the conversion of 3-deoxy-D-arabino-heptulosonate 7-phosphate (DAHP) to dehydroquinate (DHQ).</text>
</comment>
<evidence type="ECO:0000256" key="6">
    <source>
        <dbReference type="ARBA" id="ARBA00005412"/>
    </source>
</evidence>
<keyword evidence="15 18" id="KW-0057">Aromatic amino acid biosynthesis</keyword>
<evidence type="ECO:0000256" key="8">
    <source>
        <dbReference type="ARBA" id="ARBA00017684"/>
    </source>
</evidence>
<dbReference type="PANTHER" id="PTHR43622:SF7">
    <property type="entry name" value="3-DEHYDROQUINATE SYNTHASE, CHLOROPLASTIC"/>
    <property type="match status" value="1"/>
</dbReference>
<evidence type="ECO:0000313" key="22">
    <source>
        <dbReference type="Proteomes" id="UP000316517"/>
    </source>
</evidence>
<dbReference type="GO" id="GO:0000166">
    <property type="term" value="F:nucleotide binding"/>
    <property type="evidence" value="ECO:0007669"/>
    <property type="project" value="UniProtKB-KW"/>
</dbReference>
<dbReference type="Pfam" id="PF01761">
    <property type="entry name" value="DHQ_synthase"/>
    <property type="match status" value="1"/>
</dbReference>
<dbReference type="CDD" id="cd08195">
    <property type="entry name" value="DHQS"/>
    <property type="match status" value="1"/>
</dbReference>
<comment type="cofactor">
    <cofactor evidence="2 18">
        <name>NAD(+)</name>
        <dbReference type="ChEBI" id="CHEBI:57540"/>
    </cofactor>
</comment>
<gene>
    <name evidence="18" type="primary">aroB</name>
    <name evidence="21" type="ORF">E3J68_01555</name>
</gene>
<evidence type="ECO:0000256" key="13">
    <source>
        <dbReference type="ARBA" id="ARBA00022833"/>
    </source>
</evidence>
<dbReference type="EMBL" id="SOJT01000073">
    <property type="protein sequence ID" value="TET29575.1"/>
    <property type="molecule type" value="Genomic_DNA"/>
</dbReference>
<dbReference type="PANTHER" id="PTHR43622">
    <property type="entry name" value="3-DEHYDROQUINATE SYNTHASE"/>
    <property type="match status" value="1"/>
</dbReference>
<evidence type="ECO:0000256" key="1">
    <source>
        <dbReference type="ARBA" id="ARBA00001393"/>
    </source>
</evidence>
<comment type="pathway">
    <text evidence="5 18">Metabolic intermediate biosynthesis; chorismate biosynthesis; chorismate from D-erythrose 4-phosphate and phosphoenolpyruvate: step 2/7.</text>
</comment>
<sequence length="363" mass="40183">MKVVPIDLGERSYPVYIGRDIADLGRVAREFDLGEKVLVISSRPIASLYGREVRDALGSCGFQVSLARVPDGEKYKTLSWAAKLYEECAEDKLDRNSTILALGGGVIGDLAGFVASTYLRGINFIYLPTTLLAQVDASIGGKVGVDLPQGKNLVGSFYQPRFVYTDLKVLRTLPQAQIKEGLAEIIKYGVIEDKDLFLYLEQNLEKIKTLSLDSLEYIITRCVQIKAAVVQEDEREKRGKRQVLNFGHTIGHAIESGTGYGRYSHGEAVAVGMIAAARIAKKMGFLPEDSLVRMENLVRRADLPSRVEGVNGGKLWDALYLDKKIKGGKLYFVLPRRIGEVFLTDKVPLTLVREAIRELGVEK</sequence>
<keyword evidence="16 18" id="KW-0456">Lyase</keyword>
<dbReference type="PIRSF" id="PIRSF001455">
    <property type="entry name" value="DHQ_synth"/>
    <property type="match status" value="1"/>
</dbReference>
<feature type="binding site" evidence="18">
    <location>
        <position position="142"/>
    </location>
    <ligand>
        <name>NAD(+)</name>
        <dbReference type="ChEBI" id="CHEBI:57540"/>
    </ligand>
</feature>
<comment type="cofactor">
    <cofactor evidence="3">
        <name>Zn(2+)</name>
        <dbReference type="ChEBI" id="CHEBI:29105"/>
    </cofactor>
</comment>
<feature type="binding site" evidence="18">
    <location>
        <position position="184"/>
    </location>
    <ligand>
        <name>Zn(2+)</name>
        <dbReference type="ChEBI" id="CHEBI:29105"/>
    </ligand>
</feature>
<organism evidence="21 22">
    <name type="scientific">Aerophobetes bacterium</name>
    <dbReference type="NCBI Taxonomy" id="2030807"/>
    <lineage>
        <taxon>Bacteria</taxon>
        <taxon>Candidatus Aerophobota</taxon>
    </lineage>
</organism>
<feature type="binding site" evidence="18">
    <location>
        <position position="248"/>
    </location>
    <ligand>
        <name>Zn(2+)</name>
        <dbReference type="ChEBI" id="CHEBI:29105"/>
    </ligand>
</feature>
<feature type="domain" description="3-dehydroquinate synthase C-terminal" evidence="20">
    <location>
        <begin position="181"/>
        <end position="324"/>
    </location>
</feature>
<proteinExistence type="inferred from homology"/>
<protein>
    <recommendedName>
        <fullName evidence="8 18">3-dehydroquinate synthase</fullName>
        <shortName evidence="18">DHQS</shortName>
        <ecNumber evidence="7 18">4.2.3.4</ecNumber>
    </recommendedName>
</protein>
<comment type="cofactor">
    <cofactor evidence="18">
        <name>Co(2+)</name>
        <dbReference type="ChEBI" id="CHEBI:48828"/>
    </cofactor>
    <cofactor evidence="18">
        <name>Zn(2+)</name>
        <dbReference type="ChEBI" id="CHEBI:29105"/>
    </cofactor>
    <text evidence="18">Binds 1 divalent metal cation per subunit. Can use either Co(2+) or Zn(2+).</text>
</comment>
<dbReference type="NCBIfam" id="TIGR01357">
    <property type="entry name" value="aroB"/>
    <property type="match status" value="1"/>
</dbReference>
<dbReference type="GO" id="GO:0009073">
    <property type="term" value="P:aromatic amino acid family biosynthetic process"/>
    <property type="evidence" value="ECO:0007669"/>
    <property type="project" value="UniProtKB-KW"/>
</dbReference>
<dbReference type="GO" id="GO:0046872">
    <property type="term" value="F:metal ion binding"/>
    <property type="evidence" value="ECO:0007669"/>
    <property type="project" value="UniProtKB-KW"/>
</dbReference>
<dbReference type="InterPro" id="IPR056179">
    <property type="entry name" value="DHQS_C"/>
</dbReference>
<reference evidence="21 22" key="1">
    <citation type="submission" date="2019-03" db="EMBL/GenBank/DDBJ databases">
        <title>Metabolic potential of uncultured bacteria and archaea associated with petroleum seepage in deep-sea sediments.</title>
        <authorList>
            <person name="Dong X."/>
            <person name="Hubert C."/>
        </authorList>
    </citation>
    <scope>NUCLEOTIDE SEQUENCE [LARGE SCALE GENOMIC DNA]</scope>
    <source>
        <strain evidence="21">E44_bin3</strain>
    </source>
</reference>
<evidence type="ECO:0000256" key="18">
    <source>
        <dbReference type="HAMAP-Rule" id="MF_00110"/>
    </source>
</evidence>
<evidence type="ECO:0000256" key="16">
    <source>
        <dbReference type="ARBA" id="ARBA00023239"/>
    </source>
</evidence>
<dbReference type="FunFam" id="3.40.50.1970:FF:000007">
    <property type="entry name" value="Pentafunctional AROM polypeptide"/>
    <property type="match status" value="1"/>
</dbReference>